<dbReference type="PATRIC" id="fig|523844.20.peg.2652"/>
<name>A0A0E3H9D5_METTT</name>
<dbReference type="PANTHER" id="PTHR24220:SF86">
    <property type="entry name" value="ABC TRANSPORTER ABCH.1"/>
    <property type="match status" value="1"/>
</dbReference>
<keyword evidence="2" id="KW-0547">Nucleotide-binding</keyword>
<evidence type="ECO:0000256" key="2">
    <source>
        <dbReference type="ARBA" id="ARBA00022741"/>
    </source>
</evidence>
<dbReference type="Gene3D" id="3.40.50.300">
    <property type="entry name" value="P-loop containing nucleotide triphosphate hydrolases"/>
    <property type="match status" value="1"/>
</dbReference>
<evidence type="ECO:0000259" key="4">
    <source>
        <dbReference type="PROSITE" id="PS50893"/>
    </source>
</evidence>
<keyword evidence="1" id="KW-0813">Transport</keyword>
<dbReference type="GO" id="GO:0005524">
    <property type="term" value="F:ATP binding"/>
    <property type="evidence" value="ECO:0007669"/>
    <property type="project" value="UniProtKB-KW"/>
</dbReference>
<evidence type="ECO:0000313" key="6">
    <source>
        <dbReference type="Proteomes" id="UP000066529"/>
    </source>
</evidence>
<dbReference type="GO" id="GO:0005886">
    <property type="term" value="C:plasma membrane"/>
    <property type="evidence" value="ECO:0007669"/>
    <property type="project" value="TreeGrafter"/>
</dbReference>
<evidence type="ECO:0000256" key="1">
    <source>
        <dbReference type="ARBA" id="ARBA00022448"/>
    </source>
</evidence>
<proteinExistence type="predicted"/>
<gene>
    <name evidence="5" type="ORF">MSTHT_2156</name>
</gene>
<dbReference type="InterPro" id="IPR017871">
    <property type="entry name" value="ABC_transporter-like_CS"/>
</dbReference>
<dbReference type="CDD" id="cd03255">
    <property type="entry name" value="ABC_MJ0796_LolCDE_FtsE"/>
    <property type="match status" value="1"/>
</dbReference>
<dbReference type="KEGG" id="mthr:MSTHT_2156"/>
<dbReference type="PROSITE" id="PS50893">
    <property type="entry name" value="ABC_TRANSPORTER_2"/>
    <property type="match status" value="1"/>
</dbReference>
<dbReference type="InterPro" id="IPR017911">
    <property type="entry name" value="MacB-like_ATP-bd"/>
</dbReference>
<reference evidence="5 6" key="1">
    <citation type="submission" date="2014-07" db="EMBL/GenBank/DDBJ databases">
        <title>Methanogenic archaea and the global carbon cycle.</title>
        <authorList>
            <person name="Henriksen J.R."/>
            <person name="Luke J."/>
            <person name="Reinhart S."/>
            <person name="Benedict M.N."/>
            <person name="Youngblut N.D."/>
            <person name="Metcalf M.E."/>
            <person name="Whitaker R.J."/>
            <person name="Metcalf W.W."/>
        </authorList>
    </citation>
    <scope>NUCLEOTIDE SEQUENCE [LARGE SCALE GENOMIC DNA]</scope>
    <source>
        <strain evidence="6">ATCC 43570 / DSM 1825 / OCM 12 / VKM B-1830 / TM-1</strain>
    </source>
</reference>
<dbReference type="InterPro" id="IPR027417">
    <property type="entry name" value="P-loop_NTPase"/>
</dbReference>
<evidence type="ECO:0000313" key="5">
    <source>
        <dbReference type="EMBL" id="AKB13914.1"/>
    </source>
</evidence>
<accession>A0A0E3H9D5</accession>
<dbReference type="STRING" id="523844.MSTHT_2156"/>
<dbReference type="Proteomes" id="UP000066529">
    <property type="component" value="Chromosome"/>
</dbReference>
<dbReference type="PROSITE" id="PS00211">
    <property type="entry name" value="ABC_TRANSPORTER_1"/>
    <property type="match status" value="1"/>
</dbReference>
<dbReference type="AlphaFoldDB" id="A0A0E3H9D5"/>
<organism evidence="5 6">
    <name type="scientific">Methanosarcina thermophila (strain ATCC 43570 / DSM 1825 / OCM 12 / VKM B-1830 / TM-1)</name>
    <dbReference type="NCBI Taxonomy" id="523844"/>
    <lineage>
        <taxon>Archaea</taxon>
        <taxon>Methanobacteriati</taxon>
        <taxon>Methanobacteriota</taxon>
        <taxon>Stenosarchaea group</taxon>
        <taxon>Methanomicrobia</taxon>
        <taxon>Methanosarcinales</taxon>
        <taxon>Methanosarcinaceae</taxon>
        <taxon>Methanosarcina</taxon>
    </lineage>
</organism>
<keyword evidence="3 5" id="KW-0067">ATP-binding</keyword>
<feature type="domain" description="ABC transporter" evidence="4">
    <location>
        <begin position="35"/>
        <end position="254"/>
    </location>
</feature>
<dbReference type="InterPro" id="IPR015854">
    <property type="entry name" value="ABC_transpr_LolD-like"/>
</dbReference>
<dbReference type="PANTHER" id="PTHR24220">
    <property type="entry name" value="IMPORT ATP-BINDING PROTEIN"/>
    <property type="match status" value="1"/>
</dbReference>
<dbReference type="Pfam" id="PF00005">
    <property type="entry name" value="ABC_tran"/>
    <property type="match status" value="1"/>
</dbReference>
<sequence length="254" mass="28265">MLEVVTELKRFKVPKEPGKEVDKKDWINKDQRVILQVENLSKTYYQGKIPVNALRCASITVRKGELLAIMGPSGSGKSTLLALIGTLEKATEGRVILDGIDLTAVPEKLLPRVRREKIGFVFQHYNLIPTLSALENVELSLRFSRVPKKEREERAKALLEELGLGDRLSHKPSELSGGEQQRVSIARALANKPAVILADEPTGEVDSKTRDSIVRIFKELSEKGQTILVVTHDPEVAKECSRVLKITDGIIKDN</sequence>
<evidence type="ECO:0000256" key="3">
    <source>
        <dbReference type="ARBA" id="ARBA00022840"/>
    </source>
</evidence>
<dbReference type="GO" id="GO:0016887">
    <property type="term" value="F:ATP hydrolysis activity"/>
    <property type="evidence" value="ECO:0007669"/>
    <property type="project" value="InterPro"/>
</dbReference>
<dbReference type="EMBL" id="CP009501">
    <property type="protein sequence ID" value="AKB13914.1"/>
    <property type="molecule type" value="Genomic_DNA"/>
</dbReference>
<dbReference type="GO" id="GO:0098796">
    <property type="term" value="C:membrane protein complex"/>
    <property type="evidence" value="ECO:0007669"/>
    <property type="project" value="UniProtKB-ARBA"/>
</dbReference>
<dbReference type="GO" id="GO:0022857">
    <property type="term" value="F:transmembrane transporter activity"/>
    <property type="evidence" value="ECO:0007669"/>
    <property type="project" value="TreeGrafter"/>
</dbReference>
<dbReference type="FunFam" id="3.40.50.300:FF:000032">
    <property type="entry name" value="Export ABC transporter ATP-binding protein"/>
    <property type="match status" value="1"/>
</dbReference>
<dbReference type="InterPro" id="IPR003593">
    <property type="entry name" value="AAA+_ATPase"/>
</dbReference>
<dbReference type="HOGENOM" id="CLU_000604_1_22_2"/>
<dbReference type="SMART" id="SM00382">
    <property type="entry name" value="AAA"/>
    <property type="match status" value="1"/>
</dbReference>
<dbReference type="InterPro" id="IPR003439">
    <property type="entry name" value="ABC_transporter-like_ATP-bd"/>
</dbReference>
<dbReference type="SUPFAM" id="SSF52540">
    <property type="entry name" value="P-loop containing nucleoside triphosphate hydrolases"/>
    <property type="match status" value="1"/>
</dbReference>
<protein>
    <submittedName>
        <fullName evidence="5">ABC transporter, ATP-binding protein</fullName>
    </submittedName>
</protein>